<sequence length="408" mass="47244">MGKDKPGFLTPKAIANRIKAKGMQKLRWYCQMCQKQCRDENGFKCHMMSESHQRQLLLFAENPDEYVDSFSKEFEEGYCELMKRRFGTKRVHSNIVYQEYIAIRDHVHMNSTMWETLTEFVKWLGREGKCVVDYTEKGWFVQYIDRDPETIRKQESQKAKEKMDMDDEERTSHFIQKQIERAAEMSKTAPTTAEYTELQREDEEQKVTFSMSAAKKEESTVKKIPVSENLFKKPAMKEPGEPSTSKQSSHKSASSSSSSEKKVGEKRKAKSALDEIMEVEERKKERTNRKDHWLSKDIVVKVVFKRLGDKYYKKKAYVKDVKDLFTGIVKMLDSGDVLKVDQTHLETVIPAIGKSVKVVNGAYRGEEATLESLDEKTFSCSIRLSQGLLKGRVLQGIQYEDISKLHTS</sequence>
<dbReference type="FunFam" id="2.30.30.30:FF:000021">
    <property type="entry name" value="DNA/RNA-binding protein KIN17, putative"/>
    <property type="match status" value="1"/>
</dbReference>
<keyword evidence="2" id="KW-0479">Metal-binding</keyword>
<dbReference type="InterPro" id="IPR014722">
    <property type="entry name" value="Rib_uL2_dom2"/>
</dbReference>
<comment type="caution">
    <text evidence="7">The sequence shown here is derived from an EMBL/GenBank/DDBJ whole genome shotgun (WGS) entry which is preliminary data.</text>
</comment>
<dbReference type="SUPFAM" id="SSF57667">
    <property type="entry name" value="beta-beta-alpha zinc fingers"/>
    <property type="match status" value="1"/>
</dbReference>
<name>A0AAN9BC35_9CAEN</name>
<dbReference type="InterPro" id="IPR036236">
    <property type="entry name" value="Znf_C2H2_sf"/>
</dbReference>
<dbReference type="EMBL" id="JBAMIC010000010">
    <property type="protein sequence ID" value="KAK7102717.1"/>
    <property type="molecule type" value="Genomic_DNA"/>
</dbReference>
<dbReference type="InterPro" id="IPR056767">
    <property type="entry name" value="C2H2-Znf_KIN17"/>
</dbReference>
<dbReference type="FunFam" id="1.10.10.2030:FF:000001">
    <property type="entry name" value="DNA/RNA-binding protein KIN17, putative"/>
    <property type="match status" value="1"/>
</dbReference>
<keyword evidence="8" id="KW-1185">Reference proteome</keyword>
<dbReference type="Gene3D" id="1.10.10.2030">
    <property type="entry name" value="DNA/RNA-binding protein Kin17, conserved domain"/>
    <property type="match status" value="1"/>
</dbReference>
<evidence type="ECO:0000256" key="3">
    <source>
        <dbReference type="ARBA" id="ARBA00022771"/>
    </source>
</evidence>
<dbReference type="Pfam" id="PF10357">
    <property type="entry name" value="WH_KIN17"/>
    <property type="match status" value="1"/>
</dbReference>
<evidence type="ECO:0000256" key="2">
    <source>
        <dbReference type="ARBA" id="ARBA00022723"/>
    </source>
</evidence>
<organism evidence="7 8">
    <name type="scientific">Littorina saxatilis</name>
    <dbReference type="NCBI Taxonomy" id="31220"/>
    <lineage>
        <taxon>Eukaryota</taxon>
        <taxon>Metazoa</taxon>
        <taxon>Spiralia</taxon>
        <taxon>Lophotrochozoa</taxon>
        <taxon>Mollusca</taxon>
        <taxon>Gastropoda</taxon>
        <taxon>Caenogastropoda</taxon>
        <taxon>Littorinimorpha</taxon>
        <taxon>Littorinoidea</taxon>
        <taxon>Littorinidae</taxon>
        <taxon>Littorina</taxon>
    </lineage>
</organism>
<dbReference type="Proteomes" id="UP001374579">
    <property type="component" value="Unassembled WGS sequence"/>
</dbReference>
<dbReference type="GO" id="GO:0008270">
    <property type="term" value="F:zinc ion binding"/>
    <property type="evidence" value="ECO:0007669"/>
    <property type="project" value="UniProtKB-KW"/>
</dbReference>
<dbReference type="SMART" id="SM01253">
    <property type="entry name" value="Kin17_mid"/>
    <property type="match status" value="1"/>
</dbReference>
<dbReference type="InterPro" id="IPR038254">
    <property type="entry name" value="KIN17_WH-like_sf"/>
</dbReference>
<dbReference type="GO" id="GO:0005634">
    <property type="term" value="C:nucleus"/>
    <property type="evidence" value="ECO:0007669"/>
    <property type="project" value="TreeGrafter"/>
</dbReference>
<proteinExistence type="inferred from homology"/>
<evidence type="ECO:0000313" key="8">
    <source>
        <dbReference type="Proteomes" id="UP001374579"/>
    </source>
</evidence>
<feature type="domain" description="DNA/RNA-binding protein Kin17 WH-like" evidence="6">
    <location>
        <begin position="54"/>
        <end position="180"/>
    </location>
</feature>
<dbReference type="GO" id="GO:0003690">
    <property type="term" value="F:double-stranded DNA binding"/>
    <property type="evidence" value="ECO:0007669"/>
    <property type="project" value="TreeGrafter"/>
</dbReference>
<keyword evidence="4" id="KW-0862">Zinc</keyword>
<dbReference type="GO" id="GO:0006260">
    <property type="term" value="P:DNA replication"/>
    <property type="evidence" value="ECO:0007669"/>
    <property type="project" value="TreeGrafter"/>
</dbReference>
<feature type="compositionally biased region" description="Basic and acidic residues" evidence="5">
    <location>
        <begin position="197"/>
        <end position="206"/>
    </location>
</feature>
<feature type="compositionally biased region" description="Low complexity" evidence="5">
    <location>
        <begin position="243"/>
        <end position="258"/>
    </location>
</feature>
<dbReference type="Pfam" id="PF25095">
    <property type="entry name" value="C2H2-zf_KIN17"/>
    <property type="match status" value="1"/>
</dbReference>
<dbReference type="Gene3D" id="2.30.30.30">
    <property type="match status" value="1"/>
</dbReference>
<accession>A0AAN9BC35</accession>
<dbReference type="InterPro" id="IPR041330">
    <property type="entry name" value="KN17_SH3"/>
</dbReference>
<gene>
    <name evidence="7" type="ORF">V1264_020899</name>
</gene>
<evidence type="ECO:0000256" key="4">
    <source>
        <dbReference type="ARBA" id="ARBA00022833"/>
    </source>
</evidence>
<dbReference type="Pfam" id="PF18131">
    <property type="entry name" value="KN17_SH3"/>
    <property type="match status" value="1"/>
</dbReference>
<evidence type="ECO:0000256" key="5">
    <source>
        <dbReference type="SAM" id="MobiDB-lite"/>
    </source>
</evidence>
<dbReference type="CDD" id="cd13155">
    <property type="entry name" value="KOW_KIN17"/>
    <property type="match status" value="1"/>
</dbReference>
<keyword evidence="3" id="KW-0863">Zinc-finger</keyword>
<dbReference type="PANTHER" id="PTHR12805:SF0">
    <property type="entry name" value="DNA_RNA-BINDING PROTEIN KIN17"/>
    <property type="match status" value="1"/>
</dbReference>
<dbReference type="InterPro" id="IPR037321">
    <property type="entry name" value="KIN17-like"/>
</dbReference>
<dbReference type="GO" id="GO:0006974">
    <property type="term" value="P:DNA damage response"/>
    <property type="evidence" value="ECO:0007669"/>
    <property type="project" value="TreeGrafter"/>
</dbReference>
<dbReference type="Gene3D" id="2.30.30.140">
    <property type="match status" value="1"/>
</dbReference>
<comment type="similarity">
    <text evidence="1">Belongs to the KIN17 family.</text>
</comment>
<dbReference type="Pfam" id="PF25092">
    <property type="entry name" value="SH3_KIN17_C"/>
    <property type="match status" value="1"/>
</dbReference>
<dbReference type="InterPro" id="IPR019447">
    <property type="entry name" value="DNA/RNA-bd_Kin17_WH-like_dom"/>
</dbReference>
<dbReference type="InterPro" id="IPR041995">
    <property type="entry name" value="KOW_KIN17"/>
</dbReference>
<protein>
    <recommendedName>
        <fullName evidence="6">DNA/RNA-binding protein Kin17 WH-like domain-containing protein</fullName>
    </recommendedName>
</protein>
<evidence type="ECO:0000256" key="1">
    <source>
        <dbReference type="ARBA" id="ARBA00008517"/>
    </source>
</evidence>
<reference evidence="7 8" key="1">
    <citation type="submission" date="2024-02" db="EMBL/GenBank/DDBJ databases">
        <title>Chromosome-scale genome assembly of the rough periwinkle Littorina saxatilis.</title>
        <authorList>
            <person name="De Jode A."/>
            <person name="Faria R."/>
            <person name="Formenti G."/>
            <person name="Sims Y."/>
            <person name="Smith T.P."/>
            <person name="Tracey A."/>
            <person name="Wood J.M.D."/>
            <person name="Zagrodzka Z.B."/>
            <person name="Johannesson K."/>
            <person name="Butlin R.K."/>
            <person name="Leder E.H."/>
        </authorList>
    </citation>
    <scope>NUCLEOTIDE SEQUENCE [LARGE SCALE GENOMIC DNA]</scope>
    <source>
        <strain evidence="7">Snail1</strain>
        <tissue evidence="7">Muscle</tissue>
    </source>
</reference>
<feature type="region of interest" description="Disordered" evidence="5">
    <location>
        <begin position="184"/>
        <end position="275"/>
    </location>
</feature>
<dbReference type="PANTHER" id="PTHR12805">
    <property type="entry name" value="KIN17 KIN, ANTIGENIC DETERMINANT OF RECA PROTEIN HOMOLOG"/>
    <property type="match status" value="1"/>
</dbReference>
<evidence type="ECO:0000259" key="6">
    <source>
        <dbReference type="SMART" id="SM01253"/>
    </source>
</evidence>
<dbReference type="AlphaFoldDB" id="A0AAN9BC35"/>
<evidence type="ECO:0000313" key="7">
    <source>
        <dbReference type="EMBL" id="KAK7102717.1"/>
    </source>
</evidence>